<dbReference type="Proteomes" id="UP000279236">
    <property type="component" value="Unassembled WGS sequence"/>
</dbReference>
<dbReference type="Pfam" id="PF03659">
    <property type="entry name" value="Glyco_hydro_71"/>
    <property type="match status" value="1"/>
</dbReference>
<keyword evidence="3" id="KW-1185">Reference proteome</keyword>
<dbReference type="STRING" id="105984.A0A427YA50"/>
<dbReference type="GO" id="GO:0051118">
    <property type="term" value="F:glucan endo-1,3-alpha-glucosidase activity"/>
    <property type="evidence" value="ECO:0007669"/>
    <property type="project" value="InterPro"/>
</dbReference>
<gene>
    <name evidence="2" type="ORF">EHS24_000506</name>
</gene>
<protein>
    <recommendedName>
        <fullName evidence="4">Mutanase</fullName>
    </recommendedName>
</protein>
<accession>A0A427YA50</accession>
<evidence type="ECO:0000313" key="2">
    <source>
        <dbReference type="EMBL" id="RSH87983.1"/>
    </source>
</evidence>
<evidence type="ECO:0008006" key="4">
    <source>
        <dbReference type="Google" id="ProtNLM"/>
    </source>
</evidence>
<dbReference type="GeneID" id="39585049"/>
<dbReference type="Gene3D" id="3.20.20.80">
    <property type="entry name" value="Glycosidases"/>
    <property type="match status" value="1"/>
</dbReference>
<dbReference type="CDD" id="cd11577">
    <property type="entry name" value="GH71"/>
    <property type="match status" value="1"/>
</dbReference>
<comment type="caution">
    <text evidence="2">The sequence shown here is derived from an EMBL/GenBank/DDBJ whole genome shotgun (WGS) entry which is preliminary data.</text>
</comment>
<evidence type="ECO:0000313" key="3">
    <source>
        <dbReference type="Proteomes" id="UP000279236"/>
    </source>
</evidence>
<organism evidence="2 3">
    <name type="scientific">Apiotrichum porosum</name>
    <dbReference type="NCBI Taxonomy" id="105984"/>
    <lineage>
        <taxon>Eukaryota</taxon>
        <taxon>Fungi</taxon>
        <taxon>Dikarya</taxon>
        <taxon>Basidiomycota</taxon>
        <taxon>Agaricomycotina</taxon>
        <taxon>Tremellomycetes</taxon>
        <taxon>Trichosporonales</taxon>
        <taxon>Trichosporonaceae</taxon>
        <taxon>Apiotrichum</taxon>
    </lineage>
</organism>
<reference evidence="2 3" key="1">
    <citation type="submission" date="2018-11" db="EMBL/GenBank/DDBJ databases">
        <title>Genome sequence of Apiotrichum porosum DSM 27194.</title>
        <authorList>
            <person name="Aliyu H."/>
            <person name="Gorte O."/>
            <person name="Ochsenreither K."/>
        </authorList>
    </citation>
    <scope>NUCLEOTIDE SEQUENCE [LARGE SCALE GENOMIC DNA]</scope>
    <source>
        <strain evidence="2 3">DSM 27194</strain>
    </source>
</reference>
<sequence length="658" mass="69898">MPRPPRELRTHGRRWAGLRYRGTGQEGQDPRMARKRNTRNARNACSPPHSPYVPVPLASSDGAYKGSHLRETHALSPLSSSSSPLCFVQGLMPHFRSFVLVLATVAAASPGAGYHRYNKRCASKSRAAPSVATVTALDAGVSTAVNNGNVTNASAANVTDSAATAGLAAANRLASAVPSAATPTTVAYGDYDGTQQLPTAVANGSAAPSDSAAVSSVNSSSSNTAAPSLPSFNATTGSALDMAQSLKVKQVFAHFMVGIVSTYTQQDWENDIKLAKSYGIDGFALNIGTDDYSQAQLDLGYAAAEAVGGFTVFISFDFNWYKTDQVSSVSTMLGRYVNSAAQYSVDGRAFVSTFIGDGFDWSQVEKSINHALYVVPKWDPTATNAENTGVSGLFSWRAWPGQIDNVPINASLSTADDELYISIAQAQDKVYMAPVSPWFSTHFGKEVSYSKNWLFKSETLWVDRWNQILQLGDKLQFIEIVTWNDYGESHYIGPFDTPHTDDGASKWASGVPHTAMLDVARPYIAAFKAGATTPAVDTEGLVYWYRPHLKTAECDSTDNCGSKPTGWEFVADSVFVAAMTKSGGTVTVTSGSNAAVTKTVAAGIQVIEVPMGAGEQQFKITPTGGSELSGTGNITVSADCWNGIYNFNFASGSVMAAA</sequence>
<dbReference type="AlphaFoldDB" id="A0A427YA50"/>
<dbReference type="RefSeq" id="XP_028480191.1">
    <property type="nucleotide sequence ID" value="XM_028616334.1"/>
</dbReference>
<dbReference type="EMBL" id="RSCE01000001">
    <property type="protein sequence ID" value="RSH87983.1"/>
    <property type="molecule type" value="Genomic_DNA"/>
</dbReference>
<name>A0A427YA50_9TREE</name>
<feature type="region of interest" description="Disordered" evidence="1">
    <location>
        <begin position="1"/>
        <end position="52"/>
    </location>
</feature>
<proteinExistence type="predicted"/>
<feature type="compositionally biased region" description="Basic and acidic residues" evidence="1">
    <location>
        <begin position="1"/>
        <end position="10"/>
    </location>
</feature>
<evidence type="ECO:0000256" key="1">
    <source>
        <dbReference type="SAM" id="MobiDB-lite"/>
    </source>
</evidence>
<dbReference type="InterPro" id="IPR005197">
    <property type="entry name" value="Glyco_hydro_71"/>
</dbReference>
<dbReference type="OrthoDB" id="3257981at2759"/>